<keyword evidence="2" id="KW-0521">NADP</keyword>
<proteinExistence type="predicted"/>
<name>A0ABW0NS64_9MICO</name>
<dbReference type="PANTHER" id="PTHR38011:SF7">
    <property type="entry name" value="2,5-DIAMINO-6-RIBOSYLAMINO-4(3H)-PYRIMIDINONE 5'-PHOSPHATE REDUCTASE"/>
    <property type="match status" value="1"/>
</dbReference>
<organism evidence="5 6">
    <name type="scientific">Lysinimonas soli</name>
    <dbReference type="NCBI Taxonomy" id="1074233"/>
    <lineage>
        <taxon>Bacteria</taxon>
        <taxon>Bacillati</taxon>
        <taxon>Actinomycetota</taxon>
        <taxon>Actinomycetes</taxon>
        <taxon>Micrococcales</taxon>
        <taxon>Microbacteriaceae</taxon>
        <taxon>Lysinimonas</taxon>
    </lineage>
</organism>
<dbReference type="Pfam" id="PF01872">
    <property type="entry name" value="RibD_C"/>
    <property type="match status" value="1"/>
</dbReference>
<accession>A0ABW0NS64</accession>
<dbReference type="RefSeq" id="WP_386739318.1">
    <property type="nucleotide sequence ID" value="NZ_JBHSMG010000001.1"/>
</dbReference>
<gene>
    <name evidence="5" type="ORF">ACFPJ4_05680</name>
</gene>
<comment type="pathway">
    <text evidence="1">Cofactor biosynthesis; riboflavin biosynthesis.</text>
</comment>
<evidence type="ECO:0000313" key="6">
    <source>
        <dbReference type="Proteomes" id="UP001596039"/>
    </source>
</evidence>
<keyword evidence="6" id="KW-1185">Reference proteome</keyword>
<evidence type="ECO:0000256" key="3">
    <source>
        <dbReference type="ARBA" id="ARBA00023002"/>
    </source>
</evidence>
<dbReference type="InterPro" id="IPR024072">
    <property type="entry name" value="DHFR-like_dom_sf"/>
</dbReference>
<dbReference type="PANTHER" id="PTHR38011">
    <property type="entry name" value="DIHYDROFOLATE REDUCTASE FAMILY PROTEIN (AFU_ORTHOLOGUE AFUA_8G06820)"/>
    <property type="match status" value="1"/>
</dbReference>
<dbReference type="SUPFAM" id="SSF53597">
    <property type="entry name" value="Dihydrofolate reductase-like"/>
    <property type="match status" value="1"/>
</dbReference>
<dbReference type="Proteomes" id="UP001596039">
    <property type="component" value="Unassembled WGS sequence"/>
</dbReference>
<sequence>MIVRPVHPVCGDPIETTDADARDRLSAIYEPPASDWLRINLITSIDGSSRGSDGTSETLSNPADRAILGVIRAQSDIVLVGAQTLRAEGTLLPKTARLAVLTAGGDLSGARVRDDVEPGRILVMGPARAEAAVRRTFSAPHEFVVLDTAPGAPPDGPVDVRVVVAALRERGLRRIVSEGGPRIAAQLLSAGLVDELCLSTSPQMIGGAGGPFGDAALPALPATLTSLLIDDSGGLYARWRLSRSA</sequence>
<feature type="domain" description="Bacterial bifunctional deaminase-reductase C-terminal" evidence="4">
    <location>
        <begin position="36"/>
        <end position="222"/>
    </location>
</feature>
<evidence type="ECO:0000256" key="1">
    <source>
        <dbReference type="ARBA" id="ARBA00005104"/>
    </source>
</evidence>
<evidence type="ECO:0000313" key="5">
    <source>
        <dbReference type="EMBL" id="MFC5501729.1"/>
    </source>
</evidence>
<comment type="caution">
    <text evidence="5">The sequence shown here is derived from an EMBL/GenBank/DDBJ whole genome shotgun (WGS) entry which is preliminary data.</text>
</comment>
<dbReference type="InterPro" id="IPR050765">
    <property type="entry name" value="Riboflavin_Biosynth_HTPR"/>
</dbReference>
<dbReference type="EMBL" id="JBHSMG010000001">
    <property type="protein sequence ID" value="MFC5501729.1"/>
    <property type="molecule type" value="Genomic_DNA"/>
</dbReference>
<dbReference type="InterPro" id="IPR002734">
    <property type="entry name" value="RibDG_C"/>
</dbReference>
<keyword evidence="3" id="KW-0560">Oxidoreductase</keyword>
<reference evidence="6" key="1">
    <citation type="journal article" date="2019" name="Int. J. Syst. Evol. Microbiol.">
        <title>The Global Catalogue of Microorganisms (GCM) 10K type strain sequencing project: providing services to taxonomists for standard genome sequencing and annotation.</title>
        <authorList>
            <consortium name="The Broad Institute Genomics Platform"/>
            <consortium name="The Broad Institute Genome Sequencing Center for Infectious Disease"/>
            <person name="Wu L."/>
            <person name="Ma J."/>
        </authorList>
    </citation>
    <scope>NUCLEOTIDE SEQUENCE [LARGE SCALE GENOMIC DNA]</scope>
    <source>
        <strain evidence="6">CGMCC 4.6997</strain>
    </source>
</reference>
<protein>
    <submittedName>
        <fullName evidence="5">Dihydrofolate reductase family protein</fullName>
    </submittedName>
</protein>
<evidence type="ECO:0000256" key="2">
    <source>
        <dbReference type="ARBA" id="ARBA00022857"/>
    </source>
</evidence>
<evidence type="ECO:0000259" key="4">
    <source>
        <dbReference type="Pfam" id="PF01872"/>
    </source>
</evidence>
<dbReference type="Gene3D" id="3.40.430.10">
    <property type="entry name" value="Dihydrofolate Reductase, subunit A"/>
    <property type="match status" value="1"/>
</dbReference>